<protein>
    <submittedName>
        <fullName evidence="1">Uncharacterized protein</fullName>
    </submittedName>
</protein>
<dbReference type="RefSeq" id="WP_075856557.1">
    <property type="nucleotide sequence ID" value="NZ_FMAC01000015.1"/>
</dbReference>
<accession>A0A1C3WD68</accession>
<dbReference type="Proteomes" id="UP000186228">
    <property type="component" value="Unassembled WGS sequence"/>
</dbReference>
<evidence type="ECO:0000313" key="2">
    <source>
        <dbReference type="Proteomes" id="UP000186228"/>
    </source>
</evidence>
<dbReference type="AlphaFoldDB" id="A0A1C3WD68"/>
<gene>
    <name evidence="1" type="ORF">GA0061100_11593</name>
</gene>
<name>A0A1C3WD68_9HYPH</name>
<keyword evidence="2" id="KW-1185">Reference proteome</keyword>
<dbReference type="EMBL" id="FMAC01000015">
    <property type="protein sequence ID" value="SCB37758.1"/>
    <property type="molecule type" value="Genomic_DNA"/>
</dbReference>
<sequence length="181" mass="20032">MAISKTLFSLVVEETDRSRAFWATQPWIDAARRDEVAAADVLVAPWVDLKDGHKLFPQGAADFIKDLRAAAGSHSVVVAVERAQYEEIALYSDHWRLPTLICSQILLPIVIGLLTNHIDRSITEDTKPSIVEMELIVEGSGGKCIAVKYKGPPEVMIAEIEEQVKRCLPKGNGRTPKTSRQ</sequence>
<organism evidence="1 2">
    <name type="scientific">Rhizobium hainanense</name>
    <dbReference type="NCBI Taxonomy" id="52131"/>
    <lineage>
        <taxon>Bacteria</taxon>
        <taxon>Pseudomonadati</taxon>
        <taxon>Pseudomonadota</taxon>
        <taxon>Alphaproteobacteria</taxon>
        <taxon>Hyphomicrobiales</taxon>
        <taxon>Rhizobiaceae</taxon>
        <taxon>Rhizobium/Agrobacterium group</taxon>
        <taxon>Rhizobium</taxon>
    </lineage>
</organism>
<dbReference type="STRING" id="52131.GA0061100_11593"/>
<proteinExistence type="predicted"/>
<reference evidence="2" key="1">
    <citation type="submission" date="2016-08" db="EMBL/GenBank/DDBJ databases">
        <authorList>
            <person name="Varghese N."/>
            <person name="Submissions Spin"/>
        </authorList>
    </citation>
    <scope>NUCLEOTIDE SEQUENCE [LARGE SCALE GENOMIC DNA]</scope>
    <source>
        <strain evidence="2">CCBAU 57015</strain>
    </source>
</reference>
<evidence type="ECO:0000313" key="1">
    <source>
        <dbReference type="EMBL" id="SCB37758.1"/>
    </source>
</evidence>